<dbReference type="Proteomes" id="UP001194468">
    <property type="component" value="Unassembled WGS sequence"/>
</dbReference>
<comment type="caution">
    <text evidence="2">The sequence shown here is derived from an EMBL/GenBank/DDBJ whole genome shotgun (WGS) entry which is preliminary data.</text>
</comment>
<dbReference type="GO" id="GO:0005829">
    <property type="term" value="C:cytosol"/>
    <property type="evidence" value="ECO:0007669"/>
    <property type="project" value="TreeGrafter"/>
</dbReference>
<gene>
    <name evidence="2" type="ORF">L210DRAFT_3560098</name>
</gene>
<evidence type="ECO:0000313" key="3">
    <source>
        <dbReference type="Proteomes" id="UP001194468"/>
    </source>
</evidence>
<feature type="region of interest" description="Disordered" evidence="1">
    <location>
        <begin position="584"/>
        <end position="605"/>
    </location>
</feature>
<organism evidence="2 3">
    <name type="scientific">Boletus edulis BED1</name>
    <dbReference type="NCBI Taxonomy" id="1328754"/>
    <lineage>
        <taxon>Eukaryota</taxon>
        <taxon>Fungi</taxon>
        <taxon>Dikarya</taxon>
        <taxon>Basidiomycota</taxon>
        <taxon>Agaricomycotina</taxon>
        <taxon>Agaricomycetes</taxon>
        <taxon>Agaricomycetidae</taxon>
        <taxon>Boletales</taxon>
        <taxon>Boletineae</taxon>
        <taxon>Boletaceae</taxon>
        <taxon>Boletoideae</taxon>
        <taxon>Boletus</taxon>
    </lineage>
</organism>
<name>A0AAD4G9N0_BOLED</name>
<evidence type="ECO:0000256" key="1">
    <source>
        <dbReference type="SAM" id="MobiDB-lite"/>
    </source>
</evidence>
<feature type="compositionally biased region" description="Basic and acidic residues" evidence="1">
    <location>
        <begin position="584"/>
        <end position="603"/>
    </location>
</feature>
<dbReference type="PANTHER" id="PTHR31859">
    <property type="entry name" value="TETRATRICOPEPTIDE REPEAT PROTEIN 39 FAMILY MEMBER"/>
    <property type="match status" value="1"/>
</dbReference>
<proteinExistence type="predicted"/>
<feature type="region of interest" description="Disordered" evidence="1">
    <location>
        <begin position="151"/>
        <end position="182"/>
    </location>
</feature>
<dbReference type="Pfam" id="PF10300">
    <property type="entry name" value="Iml2-TPR_39"/>
    <property type="match status" value="1"/>
</dbReference>
<sequence length="656" mass="72535">MDPTESLRDASQGFDLLFANDLVGAVDLFSADRYRDCPFHLMGLGVCAFLKAVLGMEPELMEEAIQCLESSQAGAKKFMKSAKSGKPSHRLTPGIEWEILHTDAILLLGLTRASRSESYRGYLQCLYDLNSAHSKFTKSFKTLYPNGLDDYATPGNTPAPSRKGSTHSIQSPTARSAPQARPPGFLARWGFAPSTSVPPVLGTRNNPSTCGAIEELILSGAAFGYGLFNLVLSLLPSKVRTVVGFLGYNHDRQLAIQALAVSAARSDIHSVFAGLVLMTYYGVVLLLTGYQADEEHIVRQYKGIVNKVSARYPKGTLWILNKAKIQRMTRDAEGAIETLKGGLAPDRPETFPQADTLLAFELAWALLGFRRYEECAEIFLQLMDMNSWSHATYLFIAAGCYVSSGRLDEAQDLLDKIPESINIQRRIMPTETFIKKKLEFYKRKQVRRGGNPDRYVEAIRISPAEEFAIFWNTHAHIDEATALAHIEEFSAFTPPIGIESKHMPTRPTPPATLTRDLDTPDELAVRSLILGTVHHTIGDYDGGRALLNDAVKHGANVEVSTWISAVAYVELAVLEMKEGERSAARRQGDHAVKAGNSEEEKGVSEWPHTFKAAKEMLGAATTLCAREMDLSSRLDSRIVMLREEIEKKMVMVGYQD</sequence>
<reference evidence="2" key="2">
    <citation type="journal article" date="2020" name="Nat. Commun.">
        <title>Large-scale genome sequencing of mycorrhizal fungi provides insights into the early evolution of symbiotic traits.</title>
        <authorList>
            <person name="Miyauchi S."/>
            <person name="Kiss E."/>
            <person name="Kuo A."/>
            <person name="Drula E."/>
            <person name="Kohler A."/>
            <person name="Sanchez-Garcia M."/>
            <person name="Morin E."/>
            <person name="Andreopoulos B."/>
            <person name="Barry K.W."/>
            <person name="Bonito G."/>
            <person name="Buee M."/>
            <person name="Carver A."/>
            <person name="Chen C."/>
            <person name="Cichocki N."/>
            <person name="Clum A."/>
            <person name="Culley D."/>
            <person name="Crous P.W."/>
            <person name="Fauchery L."/>
            <person name="Girlanda M."/>
            <person name="Hayes R.D."/>
            <person name="Keri Z."/>
            <person name="LaButti K."/>
            <person name="Lipzen A."/>
            <person name="Lombard V."/>
            <person name="Magnuson J."/>
            <person name="Maillard F."/>
            <person name="Murat C."/>
            <person name="Nolan M."/>
            <person name="Ohm R.A."/>
            <person name="Pangilinan J."/>
            <person name="Pereira M.F."/>
            <person name="Perotto S."/>
            <person name="Peter M."/>
            <person name="Pfister S."/>
            <person name="Riley R."/>
            <person name="Sitrit Y."/>
            <person name="Stielow J.B."/>
            <person name="Szollosi G."/>
            <person name="Zifcakova L."/>
            <person name="Stursova M."/>
            <person name="Spatafora J.W."/>
            <person name="Tedersoo L."/>
            <person name="Vaario L.M."/>
            <person name="Yamada A."/>
            <person name="Yan M."/>
            <person name="Wang P."/>
            <person name="Xu J."/>
            <person name="Bruns T."/>
            <person name="Baldrian P."/>
            <person name="Vilgalys R."/>
            <person name="Dunand C."/>
            <person name="Henrissat B."/>
            <person name="Grigoriev I.V."/>
            <person name="Hibbett D."/>
            <person name="Nagy L.G."/>
            <person name="Martin F.M."/>
        </authorList>
    </citation>
    <scope>NUCLEOTIDE SEQUENCE</scope>
    <source>
        <strain evidence="2">BED1</strain>
    </source>
</reference>
<dbReference type="EMBL" id="WHUW01000048">
    <property type="protein sequence ID" value="KAF8431611.1"/>
    <property type="molecule type" value="Genomic_DNA"/>
</dbReference>
<dbReference type="AlphaFoldDB" id="A0AAD4G9N0"/>
<evidence type="ECO:0008006" key="4">
    <source>
        <dbReference type="Google" id="ProtNLM"/>
    </source>
</evidence>
<dbReference type="InterPro" id="IPR019412">
    <property type="entry name" value="IML2/TPR_39"/>
</dbReference>
<dbReference type="PANTHER" id="PTHR31859:SF1">
    <property type="entry name" value="TETRATRICOPEPTIDE REPEAT PROTEIN 39C"/>
    <property type="match status" value="1"/>
</dbReference>
<dbReference type="GO" id="GO:0005634">
    <property type="term" value="C:nucleus"/>
    <property type="evidence" value="ECO:0007669"/>
    <property type="project" value="TreeGrafter"/>
</dbReference>
<evidence type="ECO:0000313" key="2">
    <source>
        <dbReference type="EMBL" id="KAF8431611.1"/>
    </source>
</evidence>
<reference evidence="2" key="1">
    <citation type="submission" date="2019-10" db="EMBL/GenBank/DDBJ databases">
        <authorList>
            <consortium name="DOE Joint Genome Institute"/>
            <person name="Kuo A."/>
            <person name="Miyauchi S."/>
            <person name="Kiss E."/>
            <person name="Drula E."/>
            <person name="Kohler A."/>
            <person name="Sanchez-Garcia M."/>
            <person name="Andreopoulos B."/>
            <person name="Barry K.W."/>
            <person name="Bonito G."/>
            <person name="Buee M."/>
            <person name="Carver A."/>
            <person name="Chen C."/>
            <person name="Cichocki N."/>
            <person name="Clum A."/>
            <person name="Culley D."/>
            <person name="Crous P.W."/>
            <person name="Fauchery L."/>
            <person name="Girlanda M."/>
            <person name="Hayes R."/>
            <person name="Keri Z."/>
            <person name="LaButti K."/>
            <person name="Lipzen A."/>
            <person name="Lombard V."/>
            <person name="Magnuson J."/>
            <person name="Maillard F."/>
            <person name="Morin E."/>
            <person name="Murat C."/>
            <person name="Nolan M."/>
            <person name="Ohm R."/>
            <person name="Pangilinan J."/>
            <person name="Pereira M."/>
            <person name="Perotto S."/>
            <person name="Peter M."/>
            <person name="Riley R."/>
            <person name="Sitrit Y."/>
            <person name="Stielow B."/>
            <person name="Szollosi G."/>
            <person name="Zifcakova L."/>
            <person name="Stursova M."/>
            <person name="Spatafora J.W."/>
            <person name="Tedersoo L."/>
            <person name="Vaario L.-M."/>
            <person name="Yamada A."/>
            <person name="Yan M."/>
            <person name="Wang P."/>
            <person name="Xu J."/>
            <person name="Bruns T."/>
            <person name="Baldrian P."/>
            <person name="Vilgalys R."/>
            <person name="Henrissat B."/>
            <person name="Grigoriev I.V."/>
            <person name="Hibbett D."/>
            <person name="Nagy L.G."/>
            <person name="Martin F.M."/>
        </authorList>
    </citation>
    <scope>NUCLEOTIDE SEQUENCE</scope>
    <source>
        <strain evidence="2">BED1</strain>
    </source>
</reference>
<feature type="compositionally biased region" description="Polar residues" evidence="1">
    <location>
        <begin position="166"/>
        <end position="176"/>
    </location>
</feature>
<protein>
    <recommendedName>
        <fullName evidence="4">Mitochondrial outer membrane protein IML2</fullName>
    </recommendedName>
</protein>
<dbReference type="GO" id="GO:0005741">
    <property type="term" value="C:mitochondrial outer membrane"/>
    <property type="evidence" value="ECO:0007669"/>
    <property type="project" value="TreeGrafter"/>
</dbReference>
<dbReference type="InterPro" id="IPR011990">
    <property type="entry name" value="TPR-like_helical_dom_sf"/>
</dbReference>
<keyword evidence="3" id="KW-1185">Reference proteome</keyword>
<feature type="region of interest" description="Disordered" evidence="1">
    <location>
        <begin position="497"/>
        <end position="516"/>
    </location>
</feature>
<accession>A0AAD4G9N0</accession>
<dbReference type="SUPFAM" id="SSF48452">
    <property type="entry name" value="TPR-like"/>
    <property type="match status" value="1"/>
</dbReference>
<dbReference type="Gene3D" id="1.25.40.10">
    <property type="entry name" value="Tetratricopeptide repeat domain"/>
    <property type="match status" value="1"/>
</dbReference>